<evidence type="ECO:0000256" key="1">
    <source>
        <dbReference type="ARBA" id="ARBA00007401"/>
    </source>
</evidence>
<evidence type="ECO:0000313" key="9">
    <source>
        <dbReference type="EMBL" id="TLS51264.1"/>
    </source>
</evidence>
<accession>A0A5R9GDJ6</accession>
<organism evidence="9 10">
    <name type="scientific">Paenibacillus antri</name>
    <dbReference type="NCBI Taxonomy" id="2582848"/>
    <lineage>
        <taxon>Bacteria</taxon>
        <taxon>Bacillati</taxon>
        <taxon>Bacillota</taxon>
        <taxon>Bacilli</taxon>
        <taxon>Bacillales</taxon>
        <taxon>Paenibacillaceae</taxon>
        <taxon>Paenibacillus</taxon>
    </lineage>
</organism>
<dbReference type="InterPro" id="IPR040605">
    <property type="entry name" value="Glyco_hydro2_dom5"/>
</dbReference>
<feature type="domain" description="DUF4982" evidence="7">
    <location>
        <begin position="601"/>
        <end position="678"/>
    </location>
</feature>
<evidence type="ECO:0000259" key="6">
    <source>
        <dbReference type="Pfam" id="PF02837"/>
    </source>
</evidence>
<dbReference type="InterPro" id="IPR032311">
    <property type="entry name" value="DUF4982"/>
</dbReference>
<evidence type="ECO:0000256" key="2">
    <source>
        <dbReference type="ARBA" id="ARBA00022801"/>
    </source>
</evidence>
<dbReference type="Proteomes" id="UP000309676">
    <property type="component" value="Unassembled WGS sequence"/>
</dbReference>
<dbReference type="Gene3D" id="2.60.40.10">
    <property type="entry name" value="Immunoglobulins"/>
    <property type="match status" value="3"/>
</dbReference>
<dbReference type="Gene3D" id="3.20.20.80">
    <property type="entry name" value="Glycosidases"/>
    <property type="match status" value="1"/>
</dbReference>
<dbReference type="PANTHER" id="PTHR42732">
    <property type="entry name" value="BETA-GALACTOSIDASE"/>
    <property type="match status" value="1"/>
</dbReference>
<dbReference type="Pfam" id="PF16355">
    <property type="entry name" value="DUF4982"/>
    <property type="match status" value="1"/>
</dbReference>
<dbReference type="InterPro" id="IPR013783">
    <property type="entry name" value="Ig-like_fold"/>
</dbReference>
<name>A0A5R9GDJ6_9BACL</name>
<dbReference type="InterPro" id="IPR006102">
    <property type="entry name" value="Ig-like_GH2"/>
</dbReference>
<keyword evidence="2" id="KW-0378">Hydrolase</keyword>
<dbReference type="PROSITE" id="PS00608">
    <property type="entry name" value="GLYCOSYL_HYDROL_F2_2"/>
    <property type="match status" value="1"/>
</dbReference>
<dbReference type="PANTHER" id="PTHR42732:SF1">
    <property type="entry name" value="BETA-MANNOSIDASE"/>
    <property type="match status" value="1"/>
</dbReference>
<evidence type="ECO:0000259" key="5">
    <source>
        <dbReference type="Pfam" id="PF02836"/>
    </source>
</evidence>
<evidence type="ECO:0000259" key="8">
    <source>
        <dbReference type="Pfam" id="PF18565"/>
    </source>
</evidence>
<keyword evidence="10" id="KW-1185">Reference proteome</keyword>
<feature type="domain" description="Glycoside hydrolase family 2 catalytic" evidence="5">
    <location>
        <begin position="280"/>
        <end position="497"/>
    </location>
</feature>
<dbReference type="InterPro" id="IPR036156">
    <property type="entry name" value="Beta-gal/glucu_dom_sf"/>
</dbReference>
<comment type="similarity">
    <text evidence="1">Belongs to the glycosyl hydrolase 2 family.</text>
</comment>
<sequence>MEGRIRYSFDREWRFALGDIAGAEAVAFEDGSWRTVHAPHDWSAEGAFDEHAPSGGDGGYLPGGVGWYRKSFVADEAWIGRKATVQFDGVYMNSDVWVNGAHLGRYPFGYGSFEYDLTPHLVFGGTNVIAVRVDNGAQPNSRWYSGSGITRRVWLQATDRLHIDRFGVFVTTPDVSPDGATVAVATRVVNDGDRAAEGIVLRAEALDARGAVIASVETVSAPIEAGATLELRQELRLERPALWSVENPQLYTLRTTLVRSGETVDAEETTFGVRSAVFDRDRGFLLNGRQVKINGVCLHHDGGCVGAAVPVRVWERRLQLLKEMGCNGIRMSHNPPDPELLDLCDRMGFLVMGEAFDEWTITKWKNGRADVHGYAEYFDAWAERDLTTMLRRDRNHPSVVIWSVGNEIPEQREPDGHDVARRLIDVCRREDPTRPVTAACDNIEAEPVPATEAFLETLDVVGYNYVGRWRTRTETFYSEDRHRYPHRRVIGTENPGIVSVRGEYSLEPSTDEWWRAPYPTAMIGVEQLWKYTRMHDFVAGDFMWTGIDYIGETRWPNKNASFGVIDTCGFPKDGYYFYQSQWTDRPMAHLFPHWNWAGQEGRVLPVVCYTNCESAELFVNGKSFGVKSYEFPRQGMTKEWAHFERPYVHVTTSDLHLTWDVPYEPGTLRLVGYRGGAVAVETEVATTGEPAAILVEADRATIAADGRDVCHVTVRVVDEAGRTVPTADVQLAFRAEGAGALIGADNGKPDCHEPYKSNRRRTFNGLALAIVQSTLDAGDVRVTVEAEGLGSASVELESVADIRIYEARI</sequence>
<dbReference type="PRINTS" id="PR00132">
    <property type="entry name" value="GLHYDRLASE2"/>
</dbReference>
<dbReference type="SUPFAM" id="SSF49303">
    <property type="entry name" value="beta-Galactosidase/glucuronidase domain"/>
    <property type="match status" value="1"/>
</dbReference>
<dbReference type="Gene3D" id="2.60.120.260">
    <property type="entry name" value="Galactose-binding domain-like"/>
    <property type="match status" value="1"/>
</dbReference>
<dbReference type="OrthoDB" id="9762066at2"/>
<dbReference type="InterPro" id="IPR017853">
    <property type="entry name" value="GH"/>
</dbReference>
<dbReference type="SUPFAM" id="SSF51445">
    <property type="entry name" value="(Trans)glycosidases"/>
    <property type="match status" value="1"/>
</dbReference>
<dbReference type="InterPro" id="IPR051913">
    <property type="entry name" value="GH2_Domain-Containing"/>
</dbReference>
<evidence type="ECO:0000313" key="10">
    <source>
        <dbReference type="Proteomes" id="UP000309676"/>
    </source>
</evidence>
<dbReference type="InterPro" id="IPR006101">
    <property type="entry name" value="Glyco_hydro_2"/>
</dbReference>
<dbReference type="InterPro" id="IPR006103">
    <property type="entry name" value="Glyco_hydro_2_cat"/>
</dbReference>
<dbReference type="GO" id="GO:0004553">
    <property type="term" value="F:hydrolase activity, hydrolyzing O-glycosyl compounds"/>
    <property type="evidence" value="ECO:0007669"/>
    <property type="project" value="InterPro"/>
</dbReference>
<dbReference type="InterPro" id="IPR023232">
    <property type="entry name" value="Glyco_hydro_2_AS"/>
</dbReference>
<dbReference type="InterPro" id="IPR008964">
    <property type="entry name" value="Invasin/intimin_cell_adhesion"/>
</dbReference>
<feature type="domain" description="Glycosyl hydrolases family 2 sugar binding" evidence="6">
    <location>
        <begin position="64"/>
        <end position="149"/>
    </location>
</feature>
<feature type="domain" description="Glycoside hydrolase family 2" evidence="8">
    <location>
        <begin position="695"/>
        <end position="795"/>
    </location>
</feature>
<dbReference type="InterPro" id="IPR006104">
    <property type="entry name" value="Glyco_hydro_2_N"/>
</dbReference>
<dbReference type="RefSeq" id="WP_138195258.1">
    <property type="nucleotide sequence ID" value="NZ_VCIW01000010.1"/>
</dbReference>
<evidence type="ECO:0000259" key="7">
    <source>
        <dbReference type="Pfam" id="PF16355"/>
    </source>
</evidence>
<feature type="domain" description="Glycoside hydrolase family 2 immunoglobulin-like beta-sandwich" evidence="4">
    <location>
        <begin position="169"/>
        <end position="274"/>
    </location>
</feature>
<gene>
    <name evidence="9" type="ORF">FE782_16160</name>
</gene>
<dbReference type="InterPro" id="IPR008979">
    <property type="entry name" value="Galactose-bd-like_sf"/>
</dbReference>
<evidence type="ECO:0000256" key="3">
    <source>
        <dbReference type="ARBA" id="ARBA00023295"/>
    </source>
</evidence>
<keyword evidence="3" id="KW-0326">Glycosidase</keyword>
<dbReference type="Pfam" id="PF00703">
    <property type="entry name" value="Glyco_hydro_2"/>
    <property type="match status" value="1"/>
</dbReference>
<protein>
    <submittedName>
        <fullName evidence="9">DUF4982 domain-containing protein</fullName>
    </submittedName>
</protein>
<comment type="caution">
    <text evidence="9">The sequence shown here is derived from an EMBL/GenBank/DDBJ whole genome shotgun (WGS) entry which is preliminary data.</text>
</comment>
<dbReference type="SUPFAM" id="SSF49785">
    <property type="entry name" value="Galactose-binding domain-like"/>
    <property type="match status" value="1"/>
</dbReference>
<evidence type="ECO:0000259" key="4">
    <source>
        <dbReference type="Pfam" id="PF00703"/>
    </source>
</evidence>
<dbReference type="Pfam" id="PF02836">
    <property type="entry name" value="Glyco_hydro_2_C"/>
    <property type="match status" value="1"/>
</dbReference>
<dbReference type="Pfam" id="PF02837">
    <property type="entry name" value="Glyco_hydro_2_N"/>
    <property type="match status" value="1"/>
</dbReference>
<dbReference type="SUPFAM" id="SSF49373">
    <property type="entry name" value="Invasin/intimin cell-adhesion fragments"/>
    <property type="match status" value="1"/>
</dbReference>
<proteinExistence type="inferred from homology"/>
<reference evidence="9 10" key="1">
    <citation type="submission" date="2019-05" db="EMBL/GenBank/DDBJ databases">
        <authorList>
            <person name="Narsing Rao M.P."/>
            <person name="Li W.J."/>
        </authorList>
    </citation>
    <scope>NUCLEOTIDE SEQUENCE [LARGE SCALE GENOMIC DNA]</scope>
    <source>
        <strain evidence="9 10">SYSU_K30003</strain>
    </source>
</reference>
<dbReference type="AlphaFoldDB" id="A0A5R9GDJ6"/>
<dbReference type="GO" id="GO:0005975">
    <property type="term" value="P:carbohydrate metabolic process"/>
    <property type="evidence" value="ECO:0007669"/>
    <property type="project" value="InterPro"/>
</dbReference>
<dbReference type="Pfam" id="PF18565">
    <property type="entry name" value="Glyco_hydro2_C5"/>
    <property type="match status" value="1"/>
</dbReference>
<dbReference type="EMBL" id="VCIW01000010">
    <property type="protein sequence ID" value="TLS51264.1"/>
    <property type="molecule type" value="Genomic_DNA"/>
</dbReference>